<proteinExistence type="predicted"/>
<dbReference type="PANTHER" id="PTHR11422:SF11">
    <property type="entry name" value="IG-LIKE DOMAIN-CONTAINING PROTEIN"/>
    <property type="match status" value="1"/>
</dbReference>
<dbReference type="AlphaFoldDB" id="A0A6P8T022"/>
<evidence type="ECO:0000313" key="5">
    <source>
        <dbReference type="Proteomes" id="UP000515161"/>
    </source>
</evidence>
<keyword evidence="2" id="KW-1133">Transmembrane helix</keyword>
<dbReference type="InParanoid" id="A0A6P8T022"/>
<reference evidence="6" key="1">
    <citation type="submission" date="2025-08" db="UniProtKB">
        <authorList>
            <consortium name="RefSeq"/>
        </authorList>
    </citation>
    <scope>IDENTIFICATION</scope>
</reference>
<dbReference type="OrthoDB" id="8869347at2759"/>
<keyword evidence="2" id="KW-0812">Transmembrane</keyword>
<evidence type="ECO:0000313" key="6">
    <source>
        <dbReference type="RefSeq" id="XP_034056496.1"/>
    </source>
</evidence>
<dbReference type="InterPro" id="IPR013106">
    <property type="entry name" value="Ig_V-set"/>
</dbReference>
<dbReference type="GeneID" id="117535935"/>
<dbReference type="SMART" id="SM00409">
    <property type="entry name" value="IG"/>
    <property type="match status" value="1"/>
</dbReference>
<dbReference type="Pfam" id="PF07686">
    <property type="entry name" value="V-set"/>
    <property type="match status" value="1"/>
</dbReference>
<dbReference type="Gene3D" id="2.60.40.10">
    <property type="entry name" value="Immunoglobulins"/>
    <property type="match status" value="1"/>
</dbReference>
<dbReference type="InterPro" id="IPR036179">
    <property type="entry name" value="Ig-like_dom_sf"/>
</dbReference>
<dbReference type="KEGG" id="gacu:117535935"/>
<feature type="region of interest" description="Disordered" evidence="1">
    <location>
        <begin position="227"/>
        <end position="256"/>
    </location>
</feature>
<protein>
    <submittedName>
        <fullName evidence="6">Uncharacterized protein LOC117535935 isoform X1</fullName>
    </submittedName>
</protein>
<dbReference type="RefSeq" id="XP_034056496.1">
    <property type="nucleotide sequence ID" value="XM_034200605.1"/>
</dbReference>
<feature type="domain" description="Ig-like" evidence="4">
    <location>
        <begin position="32"/>
        <end position="106"/>
    </location>
</feature>
<feature type="compositionally biased region" description="Acidic residues" evidence="1">
    <location>
        <begin position="234"/>
        <end position="246"/>
    </location>
</feature>
<organism evidence="5 6">
    <name type="scientific">Gymnodraco acuticeps</name>
    <name type="common">Antarctic dragonfish</name>
    <dbReference type="NCBI Taxonomy" id="8218"/>
    <lineage>
        <taxon>Eukaryota</taxon>
        <taxon>Metazoa</taxon>
        <taxon>Chordata</taxon>
        <taxon>Craniata</taxon>
        <taxon>Vertebrata</taxon>
        <taxon>Euteleostomi</taxon>
        <taxon>Actinopterygii</taxon>
        <taxon>Neopterygii</taxon>
        <taxon>Teleostei</taxon>
        <taxon>Neoteleostei</taxon>
        <taxon>Acanthomorphata</taxon>
        <taxon>Eupercaria</taxon>
        <taxon>Perciformes</taxon>
        <taxon>Notothenioidei</taxon>
        <taxon>Bathydraconidae</taxon>
        <taxon>Gymnodraco</taxon>
    </lineage>
</organism>
<feature type="signal peptide" evidence="3">
    <location>
        <begin position="1"/>
        <end position="22"/>
    </location>
</feature>
<dbReference type="InterPro" id="IPR007110">
    <property type="entry name" value="Ig-like_dom"/>
</dbReference>
<dbReference type="PANTHER" id="PTHR11422">
    <property type="entry name" value="T-CELL SURFACE GLYCOPROTEIN CD4"/>
    <property type="match status" value="1"/>
</dbReference>
<feature type="transmembrane region" description="Helical" evidence="2">
    <location>
        <begin position="202"/>
        <end position="222"/>
    </location>
</feature>
<keyword evidence="5" id="KW-1185">Reference proteome</keyword>
<evidence type="ECO:0000259" key="4">
    <source>
        <dbReference type="PROSITE" id="PS50835"/>
    </source>
</evidence>
<dbReference type="SUPFAM" id="SSF48726">
    <property type="entry name" value="Immunoglobulin"/>
    <property type="match status" value="1"/>
</dbReference>
<evidence type="ECO:0000256" key="1">
    <source>
        <dbReference type="SAM" id="MobiDB-lite"/>
    </source>
</evidence>
<accession>A0A6P8T022</accession>
<gene>
    <name evidence="6" type="primary">LOC117535935</name>
</gene>
<dbReference type="PROSITE" id="PS50835">
    <property type="entry name" value="IG_LIKE"/>
    <property type="match status" value="1"/>
</dbReference>
<dbReference type="InterPro" id="IPR003599">
    <property type="entry name" value="Ig_sub"/>
</dbReference>
<keyword evidence="3" id="KW-0732">Signal</keyword>
<evidence type="ECO:0000256" key="2">
    <source>
        <dbReference type="SAM" id="Phobius"/>
    </source>
</evidence>
<name>A0A6P8T022_GYMAC</name>
<sequence>MSEFRRIVMSSFLMLLLHFTAADVKDFSIRAGVEVTLPCDNVIHDQDECKSTSWFFTDTRVSVTLFEKGQIHKGAKAKSDRLRVTENCSLVIKKVTEEDAGLYTCRQFRSGKQEGQDSVFLLSVVTILLICLGEDKKTATATTTTTTAAKNNINSGEDAGKVTTKSTTWTTVNMRAAGETTNTASDNNQTEQEDNNKGRLRLIIVSVGLAALIITVVTVNIWTRTKGSKAQTEENMEQNEEDEADYVNDGGASASV</sequence>
<dbReference type="InterPro" id="IPR013783">
    <property type="entry name" value="Ig-like_fold"/>
</dbReference>
<feature type="chain" id="PRO_5027907661" evidence="3">
    <location>
        <begin position="23"/>
        <end position="256"/>
    </location>
</feature>
<keyword evidence="2" id="KW-0472">Membrane</keyword>
<dbReference type="Proteomes" id="UP000515161">
    <property type="component" value="Unplaced"/>
</dbReference>
<evidence type="ECO:0000256" key="3">
    <source>
        <dbReference type="SAM" id="SignalP"/>
    </source>
</evidence>